<dbReference type="PROSITE" id="PS50011">
    <property type="entry name" value="PROTEIN_KINASE_DOM"/>
    <property type="match status" value="1"/>
</dbReference>
<dbReference type="Pfam" id="PF07714">
    <property type="entry name" value="PK_Tyr_Ser-Thr"/>
    <property type="match status" value="1"/>
</dbReference>
<evidence type="ECO:0000313" key="3">
    <source>
        <dbReference type="Proteomes" id="UP000789396"/>
    </source>
</evidence>
<comment type="caution">
    <text evidence="2">The sequence shown here is derived from an EMBL/GenBank/DDBJ whole genome shotgun (WGS) entry which is preliminary data.</text>
</comment>
<dbReference type="SUPFAM" id="SSF56112">
    <property type="entry name" value="Protein kinase-like (PK-like)"/>
    <property type="match status" value="1"/>
</dbReference>
<dbReference type="InterPro" id="IPR000719">
    <property type="entry name" value="Prot_kinase_dom"/>
</dbReference>
<proteinExistence type="predicted"/>
<gene>
    <name evidence="2" type="ORF">RFULGI_LOCUS931</name>
</gene>
<keyword evidence="3" id="KW-1185">Reference proteome</keyword>
<accession>A0A9N8Z285</accession>
<dbReference type="EMBL" id="CAJVPZ010000490">
    <property type="protein sequence ID" value="CAG8466740.1"/>
    <property type="molecule type" value="Genomic_DNA"/>
</dbReference>
<dbReference type="InterPro" id="IPR011009">
    <property type="entry name" value="Kinase-like_dom_sf"/>
</dbReference>
<evidence type="ECO:0000313" key="2">
    <source>
        <dbReference type="EMBL" id="CAG8466740.1"/>
    </source>
</evidence>
<organism evidence="2 3">
    <name type="scientific">Racocetra fulgida</name>
    <dbReference type="NCBI Taxonomy" id="60492"/>
    <lineage>
        <taxon>Eukaryota</taxon>
        <taxon>Fungi</taxon>
        <taxon>Fungi incertae sedis</taxon>
        <taxon>Mucoromycota</taxon>
        <taxon>Glomeromycotina</taxon>
        <taxon>Glomeromycetes</taxon>
        <taxon>Diversisporales</taxon>
        <taxon>Gigasporaceae</taxon>
        <taxon>Racocetra</taxon>
    </lineage>
</organism>
<dbReference type="Gene3D" id="1.10.510.10">
    <property type="entry name" value="Transferase(Phosphotransferase) domain 1"/>
    <property type="match status" value="1"/>
</dbReference>
<name>A0A9N8Z285_9GLOM</name>
<dbReference type="InterPro" id="IPR001245">
    <property type="entry name" value="Ser-Thr/Tyr_kinase_cat_dom"/>
</dbReference>
<sequence>MEYAENGTLQQYLKTSILSWERKVELAVQLVEGMSYLHTHYGLEN</sequence>
<dbReference type="GO" id="GO:0004672">
    <property type="term" value="F:protein kinase activity"/>
    <property type="evidence" value="ECO:0007669"/>
    <property type="project" value="InterPro"/>
</dbReference>
<feature type="domain" description="Protein kinase" evidence="1">
    <location>
        <begin position="1"/>
        <end position="45"/>
    </location>
</feature>
<dbReference type="AlphaFoldDB" id="A0A9N8Z285"/>
<dbReference type="OrthoDB" id="10261027at2759"/>
<dbReference type="Proteomes" id="UP000789396">
    <property type="component" value="Unassembled WGS sequence"/>
</dbReference>
<dbReference type="GO" id="GO:0005524">
    <property type="term" value="F:ATP binding"/>
    <property type="evidence" value="ECO:0007669"/>
    <property type="project" value="InterPro"/>
</dbReference>
<evidence type="ECO:0000259" key="1">
    <source>
        <dbReference type="PROSITE" id="PS50011"/>
    </source>
</evidence>
<reference evidence="2" key="1">
    <citation type="submission" date="2021-06" db="EMBL/GenBank/DDBJ databases">
        <authorList>
            <person name="Kallberg Y."/>
            <person name="Tangrot J."/>
            <person name="Rosling A."/>
        </authorList>
    </citation>
    <scope>NUCLEOTIDE SEQUENCE</scope>
    <source>
        <strain evidence="2">IN212</strain>
    </source>
</reference>
<protein>
    <submittedName>
        <fullName evidence="2">11924_t:CDS:1</fullName>
    </submittedName>
</protein>